<keyword evidence="4" id="KW-1185">Reference proteome</keyword>
<feature type="signal peptide" evidence="1">
    <location>
        <begin position="1"/>
        <end position="19"/>
    </location>
</feature>
<name>A0A1E3NJ96_9ASCO</name>
<dbReference type="InterPro" id="IPR029482">
    <property type="entry name" value="HRXXH"/>
</dbReference>
<feature type="domain" description="Putative peptidase" evidence="2">
    <location>
        <begin position="12"/>
        <end position="253"/>
    </location>
</feature>
<organism evidence="3 4">
    <name type="scientific">Pichia membranifaciens NRRL Y-2026</name>
    <dbReference type="NCBI Taxonomy" id="763406"/>
    <lineage>
        <taxon>Eukaryota</taxon>
        <taxon>Fungi</taxon>
        <taxon>Dikarya</taxon>
        <taxon>Ascomycota</taxon>
        <taxon>Saccharomycotina</taxon>
        <taxon>Pichiomycetes</taxon>
        <taxon>Pichiales</taxon>
        <taxon>Pichiaceae</taxon>
        <taxon>Pichia</taxon>
    </lineage>
</organism>
<dbReference type="SUPFAM" id="SSF55486">
    <property type="entry name" value="Metalloproteases ('zincins'), catalytic domain"/>
    <property type="match status" value="1"/>
</dbReference>
<dbReference type="InterPro" id="IPR039124">
    <property type="entry name" value="PRA1-like"/>
</dbReference>
<dbReference type="Pfam" id="PF13933">
    <property type="entry name" value="HRXXH"/>
    <property type="match status" value="1"/>
</dbReference>
<dbReference type="PANTHER" id="PTHR39399">
    <property type="entry name" value="PROTEIN ZPS1"/>
    <property type="match status" value="1"/>
</dbReference>
<keyword evidence="1" id="KW-0732">Signal</keyword>
<protein>
    <recommendedName>
        <fullName evidence="2">Putative peptidase domain-containing protein</fullName>
    </recommendedName>
</protein>
<dbReference type="GO" id="GO:0009277">
    <property type="term" value="C:fungal-type cell wall"/>
    <property type="evidence" value="ECO:0007669"/>
    <property type="project" value="TreeGrafter"/>
</dbReference>
<dbReference type="EMBL" id="KV454003">
    <property type="protein sequence ID" value="ODQ46199.1"/>
    <property type="molecule type" value="Genomic_DNA"/>
</dbReference>
<dbReference type="InterPro" id="IPR024079">
    <property type="entry name" value="MetalloPept_cat_dom_sf"/>
</dbReference>
<dbReference type="GO" id="GO:0008270">
    <property type="term" value="F:zinc ion binding"/>
    <property type="evidence" value="ECO:0007669"/>
    <property type="project" value="TreeGrafter"/>
</dbReference>
<dbReference type="GO" id="GO:0009986">
    <property type="term" value="C:cell surface"/>
    <property type="evidence" value="ECO:0007669"/>
    <property type="project" value="TreeGrafter"/>
</dbReference>
<dbReference type="PANTHER" id="PTHR39399:SF1">
    <property type="entry name" value="PROTEIN ZPS1"/>
    <property type="match status" value="1"/>
</dbReference>
<dbReference type="OrthoDB" id="4689212at2759"/>
<dbReference type="Gene3D" id="3.40.390.10">
    <property type="entry name" value="Collagenase (Catalytic Domain)"/>
    <property type="match status" value="1"/>
</dbReference>
<sequence length="257" mass="28435">MRTSTFTAILSVLTSGVFASPISFQPLEVKATNVSTAVSIEGITDSYLETWDDFTYPSIENCNATQVKMINKYYQDLLEVASVARAHLISEGVDEAFEHWFGENGNPLTVLGVIDNIVQGDKSGVLYRCDDIEGTCASHPTTYPGYHRVNASQETVLCDLFFTSKKPLEDMCVIGNITTVKPKKFAGIDLFHRFLHIESISKGFVAEYVEDMDQLVDYAEHNSSYAVINTDNILYYIAESYALELTPGGCLGDYPGN</sequence>
<reference evidence="3 4" key="1">
    <citation type="journal article" date="2016" name="Proc. Natl. Acad. Sci. U.S.A.">
        <title>Comparative genomics of biotechnologically important yeasts.</title>
        <authorList>
            <person name="Riley R."/>
            <person name="Haridas S."/>
            <person name="Wolfe K.H."/>
            <person name="Lopes M.R."/>
            <person name="Hittinger C.T."/>
            <person name="Goeker M."/>
            <person name="Salamov A.A."/>
            <person name="Wisecaver J.H."/>
            <person name="Long T.M."/>
            <person name="Calvey C.H."/>
            <person name="Aerts A.L."/>
            <person name="Barry K.W."/>
            <person name="Choi C."/>
            <person name="Clum A."/>
            <person name="Coughlan A.Y."/>
            <person name="Deshpande S."/>
            <person name="Douglass A.P."/>
            <person name="Hanson S.J."/>
            <person name="Klenk H.-P."/>
            <person name="LaButti K.M."/>
            <person name="Lapidus A."/>
            <person name="Lindquist E.A."/>
            <person name="Lipzen A.M."/>
            <person name="Meier-Kolthoff J.P."/>
            <person name="Ohm R.A."/>
            <person name="Otillar R.P."/>
            <person name="Pangilinan J.L."/>
            <person name="Peng Y."/>
            <person name="Rokas A."/>
            <person name="Rosa C.A."/>
            <person name="Scheuner C."/>
            <person name="Sibirny A.A."/>
            <person name="Slot J.C."/>
            <person name="Stielow J.B."/>
            <person name="Sun H."/>
            <person name="Kurtzman C.P."/>
            <person name="Blackwell M."/>
            <person name="Grigoriev I.V."/>
            <person name="Jeffries T.W."/>
        </authorList>
    </citation>
    <scope>NUCLEOTIDE SEQUENCE [LARGE SCALE GENOMIC DNA]</scope>
    <source>
        <strain evidence="3 4">NRRL Y-2026</strain>
    </source>
</reference>
<evidence type="ECO:0000313" key="3">
    <source>
        <dbReference type="EMBL" id="ODQ46199.1"/>
    </source>
</evidence>
<dbReference type="GO" id="GO:0008237">
    <property type="term" value="F:metallopeptidase activity"/>
    <property type="evidence" value="ECO:0007669"/>
    <property type="project" value="InterPro"/>
</dbReference>
<dbReference type="STRING" id="763406.A0A1E3NJ96"/>
<dbReference type="AlphaFoldDB" id="A0A1E3NJ96"/>
<proteinExistence type="predicted"/>
<evidence type="ECO:0000259" key="2">
    <source>
        <dbReference type="Pfam" id="PF13933"/>
    </source>
</evidence>
<dbReference type="GO" id="GO:0005178">
    <property type="term" value="F:integrin binding"/>
    <property type="evidence" value="ECO:0007669"/>
    <property type="project" value="TreeGrafter"/>
</dbReference>
<feature type="chain" id="PRO_5009133397" description="Putative peptidase domain-containing protein" evidence="1">
    <location>
        <begin position="20"/>
        <end position="257"/>
    </location>
</feature>
<accession>A0A1E3NJ96</accession>
<evidence type="ECO:0000313" key="4">
    <source>
        <dbReference type="Proteomes" id="UP000094455"/>
    </source>
</evidence>
<dbReference type="Proteomes" id="UP000094455">
    <property type="component" value="Unassembled WGS sequence"/>
</dbReference>
<dbReference type="GO" id="GO:0005576">
    <property type="term" value="C:extracellular region"/>
    <property type="evidence" value="ECO:0007669"/>
    <property type="project" value="TreeGrafter"/>
</dbReference>
<gene>
    <name evidence="3" type="ORF">PICMEDRAFT_126266</name>
</gene>
<dbReference type="GeneID" id="30176639"/>
<dbReference type="RefSeq" id="XP_019017312.1">
    <property type="nucleotide sequence ID" value="XM_019159952.1"/>
</dbReference>
<evidence type="ECO:0000256" key="1">
    <source>
        <dbReference type="SAM" id="SignalP"/>
    </source>
</evidence>